<dbReference type="AlphaFoldDB" id="A0A1K2H7T0"/>
<dbReference type="RefSeq" id="WP_072427212.1">
    <property type="nucleotide sequence ID" value="NZ_FPKR01000002.1"/>
</dbReference>
<keyword evidence="1" id="KW-0812">Transmembrane</keyword>
<evidence type="ECO:0000313" key="2">
    <source>
        <dbReference type="EMBL" id="SFZ72612.1"/>
    </source>
</evidence>
<feature type="transmembrane region" description="Helical" evidence="1">
    <location>
        <begin position="44"/>
        <end position="66"/>
    </location>
</feature>
<dbReference type="EMBL" id="FPKR01000002">
    <property type="protein sequence ID" value="SFZ72612.1"/>
    <property type="molecule type" value="Genomic_DNA"/>
</dbReference>
<dbReference type="OrthoDB" id="9135536at2"/>
<dbReference type="Proteomes" id="UP000186513">
    <property type="component" value="Unassembled WGS sequence"/>
</dbReference>
<proteinExistence type="predicted"/>
<keyword evidence="1" id="KW-0472">Membrane</keyword>
<organism evidence="2 3">
    <name type="scientific">Chitinimonas taiwanensis DSM 18899</name>
    <dbReference type="NCBI Taxonomy" id="1121279"/>
    <lineage>
        <taxon>Bacteria</taxon>
        <taxon>Pseudomonadati</taxon>
        <taxon>Pseudomonadota</taxon>
        <taxon>Betaproteobacteria</taxon>
        <taxon>Neisseriales</taxon>
        <taxon>Chitinibacteraceae</taxon>
        <taxon>Chitinimonas</taxon>
    </lineage>
</organism>
<keyword evidence="3" id="KW-1185">Reference proteome</keyword>
<sequence length="85" mass="9352">MAQQKLKVSFKLFVLDIIGAMLAGFGLLGVVGEGGQVHPWLADPLHGAILLVTGLGLMAWFMIDLLKRIRAQRQSRTNQPANERK</sequence>
<feature type="transmembrane region" description="Helical" evidence="1">
    <location>
        <begin position="12"/>
        <end position="32"/>
    </location>
</feature>
<name>A0A1K2H7T0_9NEIS</name>
<keyword evidence="1" id="KW-1133">Transmembrane helix</keyword>
<evidence type="ECO:0000256" key="1">
    <source>
        <dbReference type="SAM" id="Phobius"/>
    </source>
</evidence>
<dbReference type="STRING" id="1121279.SAMN02745887_00676"/>
<reference evidence="2 3" key="1">
    <citation type="submission" date="2016-11" db="EMBL/GenBank/DDBJ databases">
        <authorList>
            <person name="Jaros S."/>
            <person name="Januszkiewicz K."/>
            <person name="Wedrychowicz H."/>
        </authorList>
    </citation>
    <scope>NUCLEOTIDE SEQUENCE [LARGE SCALE GENOMIC DNA]</scope>
    <source>
        <strain evidence="2 3">DSM 18899</strain>
    </source>
</reference>
<evidence type="ECO:0000313" key="3">
    <source>
        <dbReference type="Proteomes" id="UP000186513"/>
    </source>
</evidence>
<gene>
    <name evidence="2" type="ORF">SAMN02745887_00676</name>
</gene>
<accession>A0A1K2H7T0</accession>
<protein>
    <submittedName>
        <fullName evidence="2">Uncharacterized protein</fullName>
    </submittedName>
</protein>